<evidence type="ECO:0000256" key="1">
    <source>
        <dbReference type="SAM" id="MobiDB-lite"/>
    </source>
</evidence>
<feature type="compositionally biased region" description="Polar residues" evidence="1">
    <location>
        <begin position="66"/>
        <end position="86"/>
    </location>
</feature>
<feature type="compositionally biased region" description="Polar residues" evidence="1">
    <location>
        <begin position="1"/>
        <end position="14"/>
    </location>
</feature>
<feature type="compositionally biased region" description="Basic and acidic residues" evidence="1">
    <location>
        <begin position="241"/>
        <end position="263"/>
    </location>
</feature>
<feature type="compositionally biased region" description="Polar residues" evidence="1">
    <location>
        <begin position="40"/>
        <end position="56"/>
    </location>
</feature>
<feature type="region of interest" description="Disordered" evidence="1">
    <location>
        <begin position="1"/>
        <end position="86"/>
    </location>
</feature>
<sequence>MSTFTMTRPLTPSSKHPDLKALSPKHHRQCWTLPPPDRSISANGLDSSLTLSPTNQRYERKAQTPGIRSSLSNRASPSGSPTKTDLQLNANTQNLFLDPNVRKGPSVLFSPGSLAQRLEAQPPLATRLLRDSERRELEKIDVFSPKPRVRQPLIEVSSTTPIRLTSSAAHVKPGESLGVPSSPFVKCLLSNTPARLPSKISVQSPAFGFNNPPKLRRLSIQGESIEDIQAKPEDNQILAKQDPEAPNEKATRPLPDVRGKVEFEVGSSPLSPLRGHEFGMGLPEGQDVFPSEEMADLLSSSPVRELEEEDPFMSCSKRRKISGQ</sequence>
<protein>
    <submittedName>
        <fullName evidence="2">Uncharacterized protein</fullName>
    </submittedName>
</protein>
<keyword evidence="3" id="KW-1185">Reference proteome</keyword>
<dbReference type="Proteomes" id="UP001479436">
    <property type="component" value="Unassembled WGS sequence"/>
</dbReference>
<evidence type="ECO:0000313" key="3">
    <source>
        <dbReference type="Proteomes" id="UP001479436"/>
    </source>
</evidence>
<dbReference type="EMBL" id="JASJQH010006985">
    <property type="protein sequence ID" value="KAK9721281.1"/>
    <property type="molecule type" value="Genomic_DNA"/>
</dbReference>
<accession>A0ABR2W5Z3</accession>
<organism evidence="2 3">
    <name type="scientific">Basidiobolus ranarum</name>
    <dbReference type="NCBI Taxonomy" id="34480"/>
    <lineage>
        <taxon>Eukaryota</taxon>
        <taxon>Fungi</taxon>
        <taxon>Fungi incertae sedis</taxon>
        <taxon>Zoopagomycota</taxon>
        <taxon>Entomophthoromycotina</taxon>
        <taxon>Basidiobolomycetes</taxon>
        <taxon>Basidiobolales</taxon>
        <taxon>Basidiobolaceae</taxon>
        <taxon>Basidiobolus</taxon>
    </lineage>
</organism>
<comment type="caution">
    <text evidence="2">The sequence shown here is derived from an EMBL/GenBank/DDBJ whole genome shotgun (WGS) entry which is preliminary data.</text>
</comment>
<feature type="region of interest" description="Disordered" evidence="1">
    <location>
        <begin position="238"/>
        <end position="324"/>
    </location>
</feature>
<evidence type="ECO:0000313" key="2">
    <source>
        <dbReference type="EMBL" id="KAK9721281.1"/>
    </source>
</evidence>
<name>A0ABR2W5Z3_9FUNG</name>
<gene>
    <name evidence="2" type="ORF">K7432_003545</name>
</gene>
<proteinExistence type="predicted"/>
<reference evidence="2 3" key="1">
    <citation type="submission" date="2023-04" db="EMBL/GenBank/DDBJ databases">
        <title>Genome of Basidiobolus ranarum AG-B5.</title>
        <authorList>
            <person name="Stajich J.E."/>
            <person name="Carter-House D."/>
            <person name="Gryganskyi A."/>
        </authorList>
    </citation>
    <scope>NUCLEOTIDE SEQUENCE [LARGE SCALE GENOMIC DNA]</scope>
    <source>
        <strain evidence="2 3">AG-B5</strain>
    </source>
</reference>